<evidence type="ECO:0000256" key="1">
    <source>
        <dbReference type="ARBA" id="ARBA00006484"/>
    </source>
</evidence>
<dbReference type="PANTHER" id="PTHR42820:SF21">
    <property type="entry name" value="SHORT-CHAIN DEHYDROGENASE REDUCTASE 3B-LIKE"/>
    <property type="match status" value="1"/>
</dbReference>
<dbReference type="AlphaFoldDB" id="A0A922IZ59"/>
<dbReference type="EMBL" id="CM031835">
    <property type="protein sequence ID" value="KAG6686769.1"/>
    <property type="molecule type" value="Genomic_DNA"/>
</dbReference>
<evidence type="ECO:0000313" key="3">
    <source>
        <dbReference type="Proteomes" id="UP000811246"/>
    </source>
</evidence>
<gene>
    <name evidence="2" type="ORF">I3842_11G037200</name>
</gene>
<reference evidence="2" key="1">
    <citation type="submission" date="2021-01" db="EMBL/GenBank/DDBJ databases">
        <authorList>
            <person name="Lovell J.T."/>
            <person name="Bentley N."/>
            <person name="Bhattarai G."/>
            <person name="Jenkins J.W."/>
            <person name="Sreedasyam A."/>
            <person name="Alarcon Y."/>
            <person name="Bock C."/>
            <person name="Boston L."/>
            <person name="Carlson J."/>
            <person name="Cervantes K."/>
            <person name="Clermont K."/>
            <person name="Krom N."/>
            <person name="Kubenka K."/>
            <person name="Mamidi S."/>
            <person name="Mattison C."/>
            <person name="Monteros M."/>
            <person name="Pisani C."/>
            <person name="Plott C."/>
            <person name="Rajasekar S."/>
            <person name="Rhein H.S."/>
            <person name="Rohla C."/>
            <person name="Song M."/>
            <person name="Hilaire R.S."/>
            <person name="Shu S."/>
            <person name="Wells L."/>
            <person name="Wang X."/>
            <person name="Webber J."/>
            <person name="Heerema R.J."/>
            <person name="Klein P."/>
            <person name="Conner P."/>
            <person name="Grauke L."/>
            <person name="Grimwood J."/>
            <person name="Schmutz J."/>
            <person name="Randall J.J."/>
        </authorList>
    </citation>
    <scope>NUCLEOTIDE SEQUENCE</scope>
    <source>
        <tissue evidence="2">Leaf</tissue>
    </source>
</reference>
<dbReference type="FunFam" id="3.40.50.720:FF:000084">
    <property type="entry name" value="Short-chain dehydrogenase reductase"/>
    <property type="match status" value="1"/>
</dbReference>
<comment type="caution">
    <text evidence="2">The sequence shown here is derived from an EMBL/GenBank/DDBJ whole genome shotgun (WGS) entry which is preliminary data.</text>
</comment>
<sequence>MSSISLINCVGPSMGEFPMCRKKLEGKVAVVTGGASGIGEVTARLFANNGARMVVIADIQDELGQKIAKSIGLNTAAYIHCDVSDEEQVKAMVEWTVQNYKQLDIMFSNAGVYSKSNQTILDLDFPSFENLFAINVRGMAACVKHAARAMVEGHVRGSIVCTASVAASCGAKKHIDYFMSKHAVLGLVRSASKQLGVHGIRVNCVSPYVVATPLTLQALGMDAEQAEEVEKIYEPYVVLKGALLKAKHVADAVLFLASDDSECVTGHNLVVDRGYLGAT</sequence>
<comment type="similarity">
    <text evidence="1">Belongs to the short-chain dehydrogenases/reductases (SDR) family.</text>
</comment>
<proteinExistence type="inferred from homology"/>
<accession>A0A922IZ59</accession>
<dbReference type="Pfam" id="PF13561">
    <property type="entry name" value="adh_short_C2"/>
    <property type="match status" value="1"/>
</dbReference>
<evidence type="ECO:0000313" key="2">
    <source>
        <dbReference type="EMBL" id="KAG6686769.1"/>
    </source>
</evidence>
<name>A0A922IZ59_CARIL</name>
<dbReference type="InterPro" id="IPR002347">
    <property type="entry name" value="SDR_fam"/>
</dbReference>
<dbReference type="Proteomes" id="UP000811246">
    <property type="component" value="Chromosome 11"/>
</dbReference>
<organism evidence="2 3">
    <name type="scientific">Carya illinoinensis</name>
    <name type="common">Pecan</name>
    <dbReference type="NCBI Taxonomy" id="32201"/>
    <lineage>
        <taxon>Eukaryota</taxon>
        <taxon>Viridiplantae</taxon>
        <taxon>Streptophyta</taxon>
        <taxon>Embryophyta</taxon>
        <taxon>Tracheophyta</taxon>
        <taxon>Spermatophyta</taxon>
        <taxon>Magnoliopsida</taxon>
        <taxon>eudicotyledons</taxon>
        <taxon>Gunneridae</taxon>
        <taxon>Pentapetalae</taxon>
        <taxon>rosids</taxon>
        <taxon>fabids</taxon>
        <taxon>Fagales</taxon>
        <taxon>Juglandaceae</taxon>
        <taxon>Carya</taxon>
    </lineage>
</organism>
<dbReference type="PANTHER" id="PTHR42820">
    <property type="entry name" value="SHORT-CHAIN DEHYDROGENASE REDUCTASE"/>
    <property type="match status" value="1"/>
</dbReference>
<protein>
    <submittedName>
        <fullName evidence="2">Uncharacterized protein</fullName>
    </submittedName>
</protein>